<dbReference type="PROSITE" id="PS51318">
    <property type="entry name" value="TAT"/>
    <property type="match status" value="1"/>
</dbReference>
<accession>A0A6B0SYL1</accession>
<dbReference type="AlphaFoldDB" id="A0A6B0SYL1"/>
<sequence>MRRQPVSRRQLLGLCGGAITAAVTGCAGVVNRIADQLLEDVNVLNDTDQQQSGTVRVAADGETLLDREFTLNSASGNDENANVGTYADVWTDGGSYEAEVTLQEPIDGEASGSKTITIDNPDEEMLLVGLGLQEAEQPIVFRVGTSFTDVVEG</sequence>
<evidence type="ECO:0000313" key="2">
    <source>
        <dbReference type="Proteomes" id="UP000466535"/>
    </source>
</evidence>
<dbReference type="PROSITE" id="PS51257">
    <property type="entry name" value="PROKAR_LIPOPROTEIN"/>
    <property type="match status" value="1"/>
</dbReference>
<keyword evidence="2" id="KW-1185">Reference proteome</keyword>
<proteinExistence type="predicted"/>
<name>A0A6B0SYL1_9EURY</name>
<reference evidence="1 2" key="1">
    <citation type="submission" date="2019-12" db="EMBL/GenBank/DDBJ databases">
        <title>Isolation and characterization of three novel carbon monoxide-oxidizing members of Halobacteria from salione crusts and soils.</title>
        <authorList>
            <person name="Myers M.R."/>
            <person name="King G.M."/>
        </authorList>
    </citation>
    <scope>NUCLEOTIDE SEQUENCE [LARGE SCALE GENOMIC DNA]</scope>
    <source>
        <strain evidence="1 2">WSH3</strain>
    </source>
</reference>
<organism evidence="1 2">
    <name type="scientific">Halovenus carboxidivorans</name>
    <dbReference type="NCBI Taxonomy" id="2692199"/>
    <lineage>
        <taxon>Archaea</taxon>
        <taxon>Methanobacteriati</taxon>
        <taxon>Methanobacteriota</taxon>
        <taxon>Stenosarchaea group</taxon>
        <taxon>Halobacteria</taxon>
        <taxon>Halobacteriales</taxon>
        <taxon>Haloarculaceae</taxon>
        <taxon>Halovenus</taxon>
    </lineage>
</organism>
<dbReference type="InterPro" id="IPR006311">
    <property type="entry name" value="TAT_signal"/>
</dbReference>
<dbReference type="Proteomes" id="UP000466535">
    <property type="component" value="Unassembled WGS sequence"/>
</dbReference>
<dbReference type="RefSeq" id="WP_159762769.1">
    <property type="nucleotide sequence ID" value="NZ_WUUT01000001.1"/>
</dbReference>
<gene>
    <name evidence="1" type="ORF">GRX03_03445</name>
</gene>
<dbReference type="EMBL" id="WUUT01000001">
    <property type="protein sequence ID" value="MXR50664.1"/>
    <property type="molecule type" value="Genomic_DNA"/>
</dbReference>
<dbReference type="OrthoDB" id="325775at2157"/>
<evidence type="ECO:0000313" key="1">
    <source>
        <dbReference type="EMBL" id="MXR50664.1"/>
    </source>
</evidence>
<comment type="caution">
    <text evidence="1">The sequence shown here is derived from an EMBL/GenBank/DDBJ whole genome shotgun (WGS) entry which is preliminary data.</text>
</comment>
<protein>
    <submittedName>
        <fullName evidence="1">Uncharacterized protein</fullName>
    </submittedName>
</protein>